<dbReference type="EMBL" id="FZOD01000070">
    <property type="protein sequence ID" value="SNT58732.1"/>
    <property type="molecule type" value="Genomic_DNA"/>
</dbReference>
<keyword evidence="3" id="KW-1185">Reference proteome</keyword>
<evidence type="ECO:0000313" key="2">
    <source>
        <dbReference type="EMBL" id="SNT65016.1"/>
    </source>
</evidence>
<reference evidence="1 3" key="1">
    <citation type="submission" date="2017-06" db="EMBL/GenBank/DDBJ databases">
        <authorList>
            <person name="Kim H.J."/>
            <person name="Triplett B.A."/>
        </authorList>
    </citation>
    <scope>NUCLEOTIDE SEQUENCE [LARGE SCALE GENOMIC DNA]</scope>
    <source>
        <strain evidence="1 3">CGMCC 4.2132</strain>
    </source>
</reference>
<accession>A0A239NVI6</accession>
<sequence>ALDGGDGMHLNDRGAQAMADSVDLETLAL</sequence>
<evidence type="ECO:0000313" key="1">
    <source>
        <dbReference type="EMBL" id="SNT58732.1"/>
    </source>
</evidence>
<dbReference type="Proteomes" id="UP000198282">
    <property type="component" value="Unassembled WGS sequence"/>
</dbReference>
<organism evidence="1 3">
    <name type="scientific">Streptosporangium subroseum</name>
    <dbReference type="NCBI Taxonomy" id="106412"/>
    <lineage>
        <taxon>Bacteria</taxon>
        <taxon>Bacillati</taxon>
        <taxon>Actinomycetota</taxon>
        <taxon>Actinomycetes</taxon>
        <taxon>Streptosporangiales</taxon>
        <taxon>Streptosporangiaceae</taxon>
        <taxon>Streptosporangium</taxon>
    </lineage>
</organism>
<proteinExistence type="predicted"/>
<dbReference type="AlphaFoldDB" id="A0A239NVI6"/>
<name>A0A239NVI6_9ACTN</name>
<feature type="non-terminal residue" evidence="1">
    <location>
        <position position="1"/>
    </location>
</feature>
<protein>
    <submittedName>
        <fullName evidence="1">Uncharacterized protein</fullName>
    </submittedName>
</protein>
<evidence type="ECO:0000313" key="3">
    <source>
        <dbReference type="Proteomes" id="UP000198282"/>
    </source>
</evidence>
<dbReference type="EMBL" id="FZOD01000153">
    <property type="protein sequence ID" value="SNT65016.1"/>
    <property type="molecule type" value="Genomic_DNA"/>
</dbReference>
<gene>
    <name evidence="1" type="ORF">SAMN05216276_107046</name>
    <name evidence="2" type="ORF">SAMN05216276_11531</name>
</gene>